<dbReference type="GO" id="GO:0005615">
    <property type="term" value="C:extracellular space"/>
    <property type="evidence" value="ECO:0007669"/>
    <property type="project" value="TreeGrafter"/>
</dbReference>
<evidence type="ECO:0000256" key="3">
    <source>
        <dbReference type="ARBA" id="ARBA00022525"/>
    </source>
</evidence>
<dbReference type="InterPro" id="IPR016186">
    <property type="entry name" value="C-type_lectin-like/link_sf"/>
</dbReference>
<keyword evidence="14" id="KW-1133">Transmembrane helix</keyword>
<dbReference type="GeneTree" id="ENSGT00940000156102"/>
<dbReference type="PANTHER" id="PTHR22804">
    <property type="entry name" value="AGGRECAN/VERSICAN PROTEOGLYCAN"/>
    <property type="match status" value="1"/>
</dbReference>
<protein>
    <recommendedName>
        <fullName evidence="19">Versican a</fullName>
    </recommendedName>
</protein>
<feature type="domain" description="Ig-like" evidence="15">
    <location>
        <begin position="44"/>
        <end position="144"/>
    </location>
</feature>
<dbReference type="CDD" id="cd03517">
    <property type="entry name" value="Link_domain_CSPGs_modules_1_3"/>
    <property type="match status" value="1"/>
</dbReference>
<dbReference type="STRING" id="56723.ENSLBEP00000038714"/>
<keyword evidence="11" id="KW-0325">Glycoprotein</keyword>
<keyword evidence="9" id="KW-0654">Proteoglycan</keyword>
<keyword evidence="10 13" id="KW-1015">Disulfide bond</keyword>
<evidence type="ECO:0000259" key="15">
    <source>
        <dbReference type="PROSITE" id="PS50835"/>
    </source>
</evidence>
<dbReference type="InterPro" id="IPR036179">
    <property type="entry name" value="Ig-like_dom_sf"/>
</dbReference>
<evidence type="ECO:0000256" key="7">
    <source>
        <dbReference type="ARBA" id="ARBA00022737"/>
    </source>
</evidence>
<dbReference type="InterPro" id="IPR013106">
    <property type="entry name" value="Ig_V-set"/>
</dbReference>
<dbReference type="PRINTS" id="PR01265">
    <property type="entry name" value="LINKMODULE"/>
</dbReference>
<sequence>YYYYSFIYYSFIYYYYYCYFNYNYYYYYYYYHYWRCVNNSPASGSLAGRVVLPCHFPITLDSTRVRIKWMKLEEAGGEKVVLVAQGGVVKVGKEFQSRVSVPSHPLSVGDASLIMVRLRASDAGLYRCEVMHGMEDMQDTVSLSVAGVVFHYRASTSRYTLDFPAAVRACHDAVPTSLNREQLTAAFEDGLDQCDAGWLADQSIPITVPRLGCLGNLESRAGVRTYGVRDPTEQYDVYCVRGVSKHNAVLAAPGQLYAAWRAGLSRCDYGWLSDGSARYPITVPKPQCGGGLLGVRTLYKHKNQTGYPDKTDKHGVFCFKGETEKHTTVQFIVLMFHNKVERQEEFEFLSLKVK</sequence>
<keyword evidence="14" id="KW-0812">Transmembrane</keyword>
<dbReference type="Pfam" id="PF00193">
    <property type="entry name" value="Xlink"/>
    <property type="match status" value="2"/>
</dbReference>
<reference evidence="17" key="2">
    <citation type="submission" date="2025-09" db="UniProtKB">
        <authorList>
            <consortium name="Ensembl"/>
        </authorList>
    </citation>
    <scope>IDENTIFICATION</scope>
</reference>
<evidence type="ECO:0000256" key="8">
    <source>
        <dbReference type="ARBA" id="ARBA00022837"/>
    </source>
</evidence>
<evidence type="ECO:0000256" key="1">
    <source>
        <dbReference type="ARBA" id="ARBA00004498"/>
    </source>
</evidence>
<keyword evidence="5" id="KW-0245">EGF-like domain</keyword>
<feature type="transmembrane region" description="Helical" evidence="14">
    <location>
        <begin position="6"/>
        <end position="25"/>
    </location>
</feature>
<dbReference type="PROSITE" id="PS50963">
    <property type="entry name" value="LINK_2"/>
    <property type="match status" value="2"/>
</dbReference>
<dbReference type="Gene3D" id="2.60.40.10">
    <property type="entry name" value="Immunoglobulins"/>
    <property type="match status" value="1"/>
</dbReference>
<dbReference type="InterPro" id="IPR000538">
    <property type="entry name" value="Link_dom"/>
</dbReference>
<proteinExistence type="inferred from homology"/>
<dbReference type="GO" id="GO:0005540">
    <property type="term" value="F:hyaluronic acid binding"/>
    <property type="evidence" value="ECO:0007669"/>
    <property type="project" value="InterPro"/>
</dbReference>
<dbReference type="InterPro" id="IPR007110">
    <property type="entry name" value="Ig-like_dom"/>
</dbReference>
<dbReference type="GO" id="GO:0072534">
    <property type="term" value="C:perineuronal net"/>
    <property type="evidence" value="ECO:0007669"/>
    <property type="project" value="TreeGrafter"/>
</dbReference>
<keyword evidence="14" id="KW-0472">Membrane</keyword>
<dbReference type="SMART" id="SM00406">
    <property type="entry name" value="IGv"/>
    <property type="match status" value="1"/>
</dbReference>
<dbReference type="SUPFAM" id="SSF56436">
    <property type="entry name" value="C-type lectin-like"/>
    <property type="match status" value="2"/>
</dbReference>
<name>A0A3Q3H383_9LABR</name>
<dbReference type="GO" id="GO:0010001">
    <property type="term" value="P:glial cell differentiation"/>
    <property type="evidence" value="ECO:0007669"/>
    <property type="project" value="TreeGrafter"/>
</dbReference>
<evidence type="ECO:0000256" key="5">
    <source>
        <dbReference type="ARBA" id="ARBA00022536"/>
    </source>
</evidence>
<evidence type="ECO:0000256" key="12">
    <source>
        <dbReference type="ARBA" id="ARBA00023319"/>
    </source>
</evidence>
<dbReference type="GO" id="GO:0002052">
    <property type="term" value="P:positive regulation of neuroblast proliferation"/>
    <property type="evidence" value="ECO:0007669"/>
    <property type="project" value="TreeGrafter"/>
</dbReference>
<organism evidence="17 18">
    <name type="scientific">Labrus bergylta</name>
    <name type="common">ballan wrasse</name>
    <dbReference type="NCBI Taxonomy" id="56723"/>
    <lineage>
        <taxon>Eukaryota</taxon>
        <taxon>Metazoa</taxon>
        <taxon>Chordata</taxon>
        <taxon>Craniata</taxon>
        <taxon>Vertebrata</taxon>
        <taxon>Euteleostomi</taxon>
        <taxon>Actinopterygii</taxon>
        <taxon>Neopterygii</taxon>
        <taxon>Teleostei</taxon>
        <taxon>Neoteleostei</taxon>
        <taxon>Acanthomorphata</taxon>
        <taxon>Eupercaria</taxon>
        <taxon>Labriformes</taxon>
        <taxon>Labridae</taxon>
        <taxon>Labrus</taxon>
    </lineage>
</organism>
<evidence type="ECO:0000256" key="10">
    <source>
        <dbReference type="ARBA" id="ARBA00023157"/>
    </source>
</evidence>
<dbReference type="PROSITE" id="PS50835">
    <property type="entry name" value="IG_LIKE"/>
    <property type="match status" value="1"/>
</dbReference>
<comment type="similarity">
    <text evidence="2">Belongs to the aggrecan/versican proteoglycan family.</text>
</comment>
<dbReference type="GO" id="GO:0007417">
    <property type="term" value="P:central nervous system development"/>
    <property type="evidence" value="ECO:0007669"/>
    <property type="project" value="TreeGrafter"/>
</dbReference>
<evidence type="ECO:0000256" key="6">
    <source>
        <dbReference type="ARBA" id="ARBA00022729"/>
    </source>
</evidence>
<evidence type="ECO:0000313" key="18">
    <source>
        <dbReference type="Proteomes" id="UP000261660"/>
    </source>
</evidence>
<evidence type="ECO:0000259" key="16">
    <source>
        <dbReference type="PROSITE" id="PS50963"/>
    </source>
</evidence>
<evidence type="ECO:0000256" key="11">
    <source>
        <dbReference type="ARBA" id="ARBA00023180"/>
    </source>
</evidence>
<dbReference type="GO" id="GO:0001501">
    <property type="term" value="P:skeletal system development"/>
    <property type="evidence" value="ECO:0007669"/>
    <property type="project" value="TreeGrafter"/>
</dbReference>
<dbReference type="Ensembl" id="ENSLBET00000040334.1">
    <property type="protein sequence ID" value="ENSLBEP00000038714.1"/>
    <property type="gene ID" value="ENSLBEG00000028883.1"/>
</dbReference>
<dbReference type="InterPro" id="IPR013783">
    <property type="entry name" value="Ig-like_fold"/>
</dbReference>
<evidence type="ECO:0000256" key="4">
    <source>
        <dbReference type="ARBA" id="ARBA00022530"/>
    </source>
</evidence>
<evidence type="ECO:0000256" key="13">
    <source>
        <dbReference type="PROSITE-ProRule" id="PRU00323"/>
    </source>
</evidence>
<dbReference type="GO" id="GO:0007155">
    <property type="term" value="P:cell adhesion"/>
    <property type="evidence" value="ECO:0007669"/>
    <property type="project" value="InterPro"/>
</dbReference>
<dbReference type="Pfam" id="PF07686">
    <property type="entry name" value="V-set"/>
    <property type="match status" value="1"/>
</dbReference>
<dbReference type="SUPFAM" id="SSF48726">
    <property type="entry name" value="Immunoglobulin"/>
    <property type="match status" value="1"/>
</dbReference>
<dbReference type="Proteomes" id="UP000261660">
    <property type="component" value="Unplaced"/>
</dbReference>
<dbReference type="InterPro" id="IPR003599">
    <property type="entry name" value="Ig_sub"/>
</dbReference>
<keyword evidence="4" id="KW-0272">Extracellular matrix</keyword>
<keyword evidence="18" id="KW-1185">Reference proteome</keyword>
<dbReference type="InterPro" id="IPR003006">
    <property type="entry name" value="Ig/MHC_CS"/>
</dbReference>
<feature type="domain" description="Link" evidence="16">
    <location>
        <begin position="148"/>
        <end position="241"/>
    </location>
</feature>
<feature type="domain" description="Link" evidence="16">
    <location>
        <begin position="247"/>
        <end position="320"/>
    </location>
</feature>
<evidence type="ECO:0000256" key="14">
    <source>
        <dbReference type="SAM" id="Phobius"/>
    </source>
</evidence>
<evidence type="ECO:0000313" key="17">
    <source>
        <dbReference type="Ensembl" id="ENSLBEP00000038714.1"/>
    </source>
</evidence>
<keyword evidence="12" id="KW-0393">Immunoglobulin domain</keyword>
<dbReference type="InterPro" id="IPR016187">
    <property type="entry name" value="CTDL_fold"/>
</dbReference>
<reference evidence="17" key="1">
    <citation type="submission" date="2025-08" db="UniProtKB">
        <authorList>
            <consortium name="Ensembl"/>
        </authorList>
    </citation>
    <scope>IDENTIFICATION</scope>
</reference>
<feature type="disulfide bond" evidence="13">
    <location>
        <begin position="170"/>
        <end position="239"/>
    </location>
</feature>
<dbReference type="InParanoid" id="A0A3Q3H383"/>
<dbReference type="InterPro" id="IPR050691">
    <property type="entry name" value="Hyaluronan_bind_Proteoglycan"/>
</dbReference>
<dbReference type="SMART" id="SM00409">
    <property type="entry name" value="IG"/>
    <property type="match status" value="1"/>
</dbReference>
<dbReference type="FunFam" id="3.10.100.10:FF:000002">
    <property type="entry name" value="Hyaluronan proteoglycan link protein 1"/>
    <property type="match status" value="1"/>
</dbReference>
<dbReference type="Gene3D" id="3.10.100.10">
    <property type="entry name" value="Mannose-Binding Protein A, subunit A"/>
    <property type="match status" value="2"/>
</dbReference>
<evidence type="ECO:0000256" key="9">
    <source>
        <dbReference type="ARBA" id="ARBA00022974"/>
    </source>
</evidence>
<dbReference type="FunFam" id="3.10.100.10:FF:000011">
    <property type="entry name" value="Aggrecan core protein"/>
    <property type="match status" value="1"/>
</dbReference>
<dbReference type="PANTHER" id="PTHR22804:SF6">
    <property type="entry name" value="VERSICAN CORE PROTEIN"/>
    <property type="match status" value="1"/>
</dbReference>
<keyword evidence="8" id="KW-0106">Calcium</keyword>
<keyword evidence="6" id="KW-0732">Signal</keyword>
<dbReference type="AlphaFoldDB" id="A0A3Q3H383"/>
<dbReference type="SMART" id="SM00445">
    <property type="entry name" value="LINK"/>
    <property type="match status" value="2"/>
</dbReference>
<dbReference type="GO" id="GO:0045202">
    <property type="term" value="C:synapse"/>
    <property type="evidence" value="ECO:0007669"/>
    <property type="project" value="TreeGrafter"/>
</dbReference>
<keyword evidence="3" id="KW-0964">Secreted</keyword>
<evidence type="ECO:0008006" key="19">
    <source>
        <dbReference type="Google" id="ProtNLM"/>
    </source>
</evidence>
<comment type="subcellular location">
    <subcellularLocation>
        <location evidence="1">Secreted</location>
        <location evidence="1">Extracellular space</location>
        <location evidence="1">Extracellular matrix</location>
    </subcellularLocation>
</comment>
<comment type="caution">
    <text evidence="13">Lacks conserved residue(s) required for the propagation of feature annotation.</text>
</comment>
<feature type="disulfide bond" evidence="13">
    <location>
        <begin position="267"/>
        <end position="288"/>
    </location>
</feature>
<keyword evidence="7" id="KW-0677">Repeat</keyword>
<dbReference type="PROSITE" id="PS00290">
    <property type="entry name" value="IG_MHC"/>
    <property type="match status" value="1"/>
</dbReference>
<accession>A0A3Q3H383</accession>
<evidence type="ECO:0000256" key="2">
    <source>
        <dbReference type="ARBA" id="ARBA00006838"/>
    </source>
</evidence>